<organism evidence="2 3">
    <name type="scientific">Stackebrandtia nassauensis (strain DSM 44728 / CIP 108903 / NRRL B-16338 / NBRC 102104 / LLR-40K-21)</name>
    <dbReference type="NCBI Taxonomy" id="446470"/>
    <lineage>
        <taxon>Bacteria</taxon>
        <taxon>Bacillati</taxon>
        <taxon>Actinomycetota</taxon>
        <taxon>Actinomycetes</taxon>
        <taxon>Glycomycetales</taxon>
        <taxon>Glycomycetaceae</taxon>
        <taxon>Stackebrandtia</taxon>
    </lineage>
</organism>
<evidence type="ECO:0000313" key="2">
    <source>
        <dbReference type="EMBL" id="ADD44465.1"/>
    </source>
</evidence>
<evidence type="ECO:0000256" key="1">
    <source>
        <dbReference type="SAM" id="Phobius"/>
    </source>
</evidence>
<keyword evidence="3" id="KW-1185">Reference proteome</keyword>
<evidence type="ECO:0000313" key="3">
    <source>
        <dbReference type="Proteomes" id="UP000000844"/>
    </source>
</evidence>
<keyword evidence="1" id="KW-1133">Transmembrane helix</keyword>
<accession>D3Q8M3</accession>
<dbReference type="Proteomes" id="UP000000844">
    <property type="component" value="Chromosome"/>
</dbReference>
<protein>
    <submittedName>
        <fullName evidence="2">Uncharacterized protein</fullName>
    </submittedName>
</protein>
<gene>
    <name evidence="2" type="ordered locus">Snas_4824</name>
</gene>
<sequence length="64" mass="7008">MGWMRRHSRGIAATALTAMLLPFIASALGTATAISSMYWAVFLFAVVVAFIVWKLLTSSDSDRE</sequence>
<name>D3Q8M3_STANL</name>
<dbReference type="AlphaFoldDB" id="D3Q8M3"/>
<dbReference type="KEGG" id="sna:Snas_4824"/>
<reference evidence="2 3" key="1">
    <citation type="journal article" date="2009" name="Stand. Genomic Sci.">
        <title>Complete genome sequence of Stackebrandtia nassauensis type strain (LLR-40K-21).</title>
        <authorList>
            <person name="Munk C."/>
            <person name="Lapidus A."/>
            <person name="Copeland A."/>
            <person name="Jando M."/>
            <person name="Mayilraj S."/>
            <person name="Glavina Del Rio T."/>
            <person name="Nolan M."/>
            <person name="Chen F."/>
            <person name="Lucas S."/>
            <person name="Tice H."/>
            <person name="Cheng J.F."/>
            <person name="Han C."/>
            <person name="Detter J.C."/>
            <person name="Bruce D."/>
            <person name="Goodwin L."/>
            <person name="Chain P."/>
            <person name="Pitluck S."/>
            <person name="Goker M."/>
            <person name="Ovchinikova G."/>
            <person name="Pati A."/>
            <person name="Ivanova N."/>
            <person name="Mavromatis K."/>
            <person name="Chen A."/>
            <person name="Palaniappan K."/>
            <person name="Land M."/>
            <person name="Hauser L."/>
            <person name="Chang Y.J."/>
            <person name="Jeffries C.D."/>
            <person name="Bristow J."/>
            <person name="Eisen J.A."/>
            <person name="Markowitz V."/>
            <person name="Hugenholtz P."/>
            <person name="Kyrpides N.C."/>
            <person name="Klenk H.P."/>
        </authorList>
    </citation>
    <scope>NUCLEOTIDE SEQUENCE [LARGE SCALE GENOMIC DNA]</scope>
    <source>
        <strain evidence="3">DSM 44728 / CIP 108903 / NRRL B-16338 / NBRC 102104 / LLR-40K-21</strain>
    </source>
</reference>
<dbReference type="EMBL" id="CP001778">
    <property type="protein sequence ID" value="ADD44465.1"/>
    <property type="molecule type" value="Genomic_DNA"/>
</dbReference>
<dbReference type="HOGENOM" id="CLU_2865660_0_0_11"/>
<feature type="transmembrane region" description="Helical" evidence="1">
    <location>
        <begin position="37"/>
        <end position="56"/>
    </location>
</feature>
<dbReference type="STRING" id="446470.Snas_4824"/>
<keyword evidence="1" id="KW-0472">Membrane</keyword>
<keyword evidence="1" id="KW-0812">Transmembrane</keyword>
<proteinExistence type="predicted"/>